<dbReference type="InterPro" id="IPR036291">
    <property type="entry name" value="NAD(P)-bd_dom_sf"/>
</dbReference>
<dbReference type="PANTHER" id="PTHR43245:SF13">
    <property type="entry name" value="UDP-D-APIOSE_UDP-D-XYLOSE SYNTHASE 2"/>
    <property type="match status" value="1"/>
</dbReference>
<evidence type="ECO:0000313" key="2">
    <source>
        <dbReference type="EMBL" id="OHA03825.1"/>
    </source>
</evidence>
<evidence type="ECO:0000313" key="3">
    <source>
        <dbReference type="Proteomes" id="UP000178510"/>
    </source>
</evidence>
<dbReference type="InterPro" id="IPR050177">
    <property type="entry name" value="Lipid_A_modif_metabolic_enz"/>
</dbReference>
<dbReference type="EMBL" id="MHQM01000019">
    <property type="protein sequence ID" value="OHA03825.1"/>
    <property type="molecule type" value="Genomic_DNA"/>
</dbReference>
<proteinExistence type="predicted"/>
<sequence>MKILVTGGAGFIGSHLLEDVIAAGHDAASLDYADPEGAIAGVRYFKTDFCEWDALMRDFIAYKPDVVVHLGAIPSVQKSILDPLPTMRSGVTGTYMVLEASRLAGVKRVILASSGAVFGSAAAEYSGKLLDESAPLRPLNPYGLSKKMGEEMLALWASKEIWDGPDTVSLRFFNVFGPRQRRDSAYASAIERFLYQWEAGEPFTIVPDGKQRRDMVYVKDVARAVRLACEHAEPLRGEQIHIGSGTNYSILEMADIIGGPDHPRVFIEPRAGEIRETRADISKAKRVLGWEPQTPFVAGIEAMKEELKKKT</sequence>
<dbReference type="PANTHER" id="PTHR43245">
    <property type="entry name" value="BIFUNCTIONAL POLYMYXIN RESISTANCE PROTEIN ARNA"/>
    <property type="match status" value="1"/>
</dbReference>
<feature type="domain" description="NAD-dependent epimerase/dehydratase" evidence="1">
    <location>
        <begin position="3"/>
        <end position="243"/>
    </location>
</feature>
<reference evidence="2 3" key="1">
    <citation type="journal article" date="2016" name="Nat. Commun.">
        <title>Thousands of microbial genomes shed light on interconnected biogeochemical processes in an aquifer system.</title>
        <authorList>
            <person name="Anantharaman K."/>
            <person name="Brown C.T."/>
            <person name="Hug L.A."/>
            <person name="Sharon I."/>
            <person name="Castelle C.J."/>
            <person name="Probst A.J."/>
            <person name="Thomas B.C."/>
            <person name="Singh A."/>
            <person name="Wilkins M.J."/>
            <person name="Karaoz U."/>
            <person name="Brodie E.L."/>
            <person name="Williams K.H."/>
            <person name="Hubbard S.S."/>
            <person name="Banfield J.F."/>
        </authorList>
    </citation>
    <scope>NUCLEOTIDE SEQUENCE [LARGE SCALE GENOMIC DNA]</scope>
</reference>
<evidence type="ECO:0000259" key="1">
    <source>
        <dbReference type="Pfam" id="PF01370"/>
    </source>
</evidence>
<accession>A0A1G2KWK6</accession>
<dbReference type="SUPFAM" id="SSF51735">
    <property type="entry name" value="NAD(P)-binding Rossmann-fold domains"/>
    <property type="match status" value="1"/>
</dbReference>
<dbReference type="Gene3D" id="3.40.50.720">
    <property type="entry name" value="NAD(P)-binding Rossmann-like Domain"/>
    <property type="match status" value="1"/>
</dbReference>
<dbReference type="STRING" id="1802274.A3J58_01800"/>
<dbReference type="InterPro" id="IPR001509">
    <property type="entry name" value="Epimerase_deHydtase"/>
</dbReference>
<organism evidence="2 3">
    <name type="scientific">Candidatus Sungbacteria bacterium RIFCSPHIGHO2_02_FULL_52_23</name>
    <dbReference type="NCBI Taxonomy" id="1802274"/>
    <lineage>
        <taxon>Bacteria</taxon>
        <taxon>Candidatus Sungiibacteriota</taxon>
    </lineage>
</organism>
<dbReference type="Pfam" id="PF01370">
    <property type="entry name" value="Epimerase"/>
    <property type="match status" value="1"/>
</dbReference>
<protein>
    <recommendedName>
        <fullName evidence="1">NAD-dependent epimerase/dehydratase domain-containing protein</fullName>
    </recommendedName>
</protein>
<dbReference type="AlphaFoldDB" id="A0A1G2KWK6"/>
<comment type="caution">
    <text evidence="2">The sequence shown here is derived from an EMBL/GenBank/DDBJ whole genome shotgun (WGS) entry which is preliminary data.</text>
</comment>
<gene>
    <name evidence="2" type="ORF">A3J58_01800</name>
</gene>
<name>A0A1G2KWK6_9BACT</name>
<dbReference type="Proteomes" id="UP000178510">
    <property type="component" value="Unassembled WGS sequence"/>
</dbReference>